<organism evidence="3 4">
    <name type="scientific">Septoria linicola</name>
    <dbReference type="NCBI Taxonomy" id="215465"/>
    <lineage>
        <taxon>Eukaryota</taxon>
        <taxon>Fungi</taxon>
        <taxon>Dikarya</taxon>
        <taxon>Ascomycota</taxon>
        <taxon>Pezizomycotina</taxon>
        <taxon>Dothideomycetes</taxon>
        <taxon>Dothideomycetidae</taxon>
        <taxon>Mycosphaerellales</taxon>
        <taxon>Mycosphaerellaceae</taxon>
        <taxon>Septoria</taxon>
    </lineage>
</organism>
<feature type="signal peptide" evidence="2">
    <location>
        <begin position="1"/>
        <end position="18"/>
    </location>
</feature>
<accession>A0A9Q9EIA5</accession>
<proteinExistence type="predicted"/>
<dbReference type="AlphaFoldDB" id="A0A9Q9EIA5"/>
<feature type="region of interest" description="Disordered" evidence="1">
    <location>
        <begin position="45"/>
        <end position="65"/>
    </location>
</feature>
<evidence type="ECO:0000256" key="1">
    <source>
        <dbReference type="SAM" id="MobiDB-lite"/>
    </source>
</evidence>
<feature type="compositionally biased region" description="Polar residues" evidence="1">
    <location>
        <begin position="148"/>
        <end position="158"/>
    </location>
</feature>
<keyword evidence="4" id="KW-1185">Reference proteome</keyword>
<sequence length="205" mass="21018">MKLPLYILLPAATGMAIALPLPPLQDPKAIDSSLVQPTVEIVSDLRSSTADPSKRKSRQKSQSDWSWYTGWNNNYPNIGGTVNQPEEAHWTNPSRNPFDICDTPEGKQLGAQCSGGPPDKPGWNPFTTTGNTGSRNGGNSRITGGGRTSNSAGGSNTVPGIDSGSRGGGSGGSRTTSGNDSGRGSTKAASGCLDVLGVASLGADC</sequence>
<protein>
    <submittedName>
        <fullName evidence="3">Uncharacterized protein</fullName>
    </submittedName>
</protein>
<dbReference type="EMBL" id="CP099421">
    <property type="protein sequence ID" value="USW51825.1"/>
    <property type="molecule type" value="Genomic_DNA"/>
</dbReference>
<evidence type="ECO:0000313" key="3">
    <source>
        <dbReference type="EMBL" id="USW51825.1"/>
    </source>
</evidence>
<gene>
    <name evidence="3" type="ORF">Slin15195_G051440</name>
</gene>
<keyword evidence="2" id="KW-0732">Signal</keyword>
<feature type="compositionally biased region" description="Low complexity" evidence="1">
    <location>
        <begin position="173"/>
        <end position="186"/>
    </location>
</feature>
<evidence type="ECO:0000313" key="4">
    <source>
        <dbReference type="Proteomes" id="UP001056384"/>
    </source>
</evidence>
<feature type="compositionally biased region" description="Low complexity" evidence="1">
    <location>
        <begin position="127"/>
        <end position="141"/>
    </location>
</feature>
<feature type="chain" id="PRO_5040207533" evidence="2">
    <location>
        <begin position="19"/>
        <end position="205"/>
    </location>
</feature>
<evidence type="ECO:0000256" key="2">
    <source>
        <dbReference type="SAM" id="SignalP"/>
    </source>
</evidence>
<feature type="region of interest" description="Disordered" evidence="1">
    <location>
        <begin position="106"/>
        <end position="190"/>
    </location>
</feature>
<name>A0A9Q9EIA5_9PEZI</name>
<reference evidence="3" key="1">
    <citation type="submission" date="2022-06" db="EMBL/GenBank/DDBJ databases">
        <title>Complete genome sequences of two strains of the flax pathogen Septoria linicola.</title>
        <authorList>
            <person name="Lapalu N."/>
            <person name="Simon A."/>
            <person name="Demenou B."/>
            <person name="Paumier D."/>
            <person name="Guillot M.-P."/>
            <person name="Gout L."/>
            <person name="Valade R."/>
        </authorList>
    </citation>
    <scope>NUCLEOTIDE SEQUENCE</scope>
    <source>
        <strain evidence="3">SE15195</strain>
    </source>
</reference>
<dbReference type="Proteomes" id="UP001056384">
    <property type="component" value="Chromosome 4"/>
</dbReference>